<dbReference type="Proteomes" id="UP000023758">
    <property type="component" value="Unassembled WGS sequence"/>
</dbReference>
<dbReference type="HOGENOM" id="CLU_2185811_0_0_1"/>
<protein>
    <submittedName>
        <fullName evidence="1">Uncharacterized protein</fullName>
    </submittedName>
</protein>
<organism evidence="1">
    <name type="scientific">Trichophyton rubrum CBS 288.86</name>
    <dbReference type="NCBI Taxonomy" id="1215330"/>
    <lineage>
        <taxon>Eukaryota</taxon>
        <taxon>Fungi</taxon>
        <taxon>Dikarya</taxon>
        <taxon>Ascomycota</taxon>
        <taxon>Pezizomycotina</taxon>
        <taxon>Eurotiomycetes</taxon>
        <taxon>Eurotiomycetidae</taxon>
        <taxon>Onygenales</taxon>
        <taxon>Arthrodermataceae</taxon>
        <taxon>Trichophyton</taxon>
    </lineage>
</organism>
<name>A0A022W2B0_TRIRU</name>
<evidence type="ECO:0000313" key="1">
    <source>
        <dbReference type="EMBL" id="EZF52434.1"/>
    </source>
</evidence>
<accession>A0A022W2B0</accession>
<sequence>MSNPARTETVSRDTFKCWLSRLQISSSFARFAMKGPVENGIFRYQPLDQDKIPCAAYSCSATGSLFIVGGIVKRFLEARLGPYGDGLPVAVLFLSAGSHTKFNINPYRK</sequence>
<dbReference type="AlphaFoldDB" id="A0A022W2B0"/>
<reference evidence="1" key="1">
    <citation type="submission" date="2014-02" db="EMBL/GenBank/DDBJ databases">
        <title>The Genome Sequence of Trichophyton rubrum (morphotype fischeri) CBS 288.86.</title>
        <authorList>
            <consortium name="The Broad Institute Genomics Platform"/>
            <person name="Cuomo C.A."/>
            <person name="White T.C."/>
            <person name="Graser Y."/>
            <person name="Martinez-Rossi N."/>
            <person name="Heitman J."/>
            <person name="Young S.K."/>
            <person name="Zeng Q."/>
            <person name="Gargeya S."/>
            <person name="Abouelleil A."/>
            <person name="Alvarado L."/>
            <person name="Chapman S.B."/>
            <person name="Gainer-Dewar J."/>
            <person name="Goldberg J."/>
            <person name="Griggs A."/>
            <person name="Gujja S."/>
            <person name="Hansen M."/>
            <person name="Howarth C."/>
            <person name="Imamovic A."/>
            <person name="Larimer J."/>
            <person name="Martinez D."/>
            <person name="Murphy C."/>
            <person name="Pearson M.D."/>
            <person name="Persinoti G."/>
            <person name="Poon T."/>
            <person name="Priest M."/>
            <person name="Roberts A.D."/>
            <person name="Saif S."/>
            <person name="Shea T.D."/>
            <person name="Sykes S.N."/>
            <person name="Wortman J."/>
            <person name="Nusbaum C."/>
            <person name="Birren B."/>
        </authorList>
    </citation>
    <scope>NUCLEOTIDE SEQUENCE [LARGE SCALE GENOMIC DNA]</scope>
    <source>
        <strain evidence="1">CBS 288.86</strain>
    </source>
</reference>
<gene>
    <name evidence="1" type="ORF">H103_04502</name>
</gene>
<dbReference type="EMBL" id="KK207850">
    <property type="protein sequence ID" value="EZF52433.1"/>
    <property type="molecule type" value="Genomic_DNA"/>
</dbReference>
<proteinExistence type="predicted"/>
<dbReference type="EMBL" id="KK207850">
    <property type="protein sequence ID" value="EZF52434.1"/>
    <property type="molecule type" value="Genomic_DNA"/>
</dbReference>